<sequence>MKFWVLDPFSKIIRGNEDKAEDVNPFWAALREIMKEAGCRAAFVIHHAGHGVEGMRARARGSSAIEGDPEVILSYEHGGKPGDFPPDDRRYLSGVGRIDVVDRLNLTYDRATRTLRVDENSGGKVADRQVHDDLKIACPPGRCSQARIVLTHGCRSRS</sequence>
<comment type="caution">
    <text evidence="1">The sequence shown here is derived from an EMBL/GenBank/DDBJ whole genome shotgun (WGS) entry which is preliminary data.</text>
</comment>
<dbReference type="RefSeq" id="WP_059036728.1">
    <property type="nucleotide sequence ID" value="NZ_JAADZU010000063.1"/>
</dbReference>
<dbReference type="Gene3D" id="3.40.50.300">
    <property type="entry name" value="P-loop containing nucleotide triphosphate hydrolases"/>
    <property type="match status" value="1"/>
</dbReference>
<reference evidence="1 2" key="1">
    <citation type="submission" date="2020-01" db="EMBL/GenBank/DDBJ databases">
        <title>Investigation of new actinobacteria for the biodesulphurisation of diesel fuel.</title>
        <authorList>
            <person name="Athi Narayanan S.M."/>
        </authorList>
    </citation>
    <scope>NUCLEOTIDE SEQUENCE [LARGE SCALE GENOMIC DNA]</scope>
    <source>
        <strain evidence="1 2">213E</strain>
    </source>
</reference>
<organism evidence="1 2">
    <name type="scientific">Gordonia desulfuricans</name>
    <dbReference type="NCBI Taxonomy" id="89051"/>
    <lineage>
        <taxon>Bacteria</taxon>
        <taxon>Bacillati</taxon>
        <taxon>Actinomycetota</taxon>
        <taxon>Actinomycetes</taxon>
        <taxon>Mycobacteriales</taxon>
        <taxon>Gordoniaceae</taxon>
        <taxon>Gordonia</taxon>
    </lineage>
</organism>
<keyword evidence="2" id="KW-1185">Reference proteome</keyword>
<protein>
    <submittedName>
        <fullName evidence="1">AAA family ATPase</fullName>
    </submittedName>
</protein>
<proteinExistence type="predicted"/>
<evidence type="ECO:0000313" key="2">
    <source>
        <dbReference type="Proteomes" id="UP000466307"/>
    </source>
</evidence>
<name>A0A7K3LSN1_9ACTN</name>
<gene>
    <name evidence="1" type="ORF">GYA93_17150</name>
</gene>
<evidence type="ECO:0000313" key="1">
    <source>
        <dbReference type="EMBL" id="NDK91294.1"/>
    </source>
</evidence>
<dbReference type="Proteomes" id="UP000466307">
    <property type="component" value="Unassembled WGS sequence"/>
</dbReference>
<accession>A0A7K3LSN1</accession>
<dbReference type="AlphaFoldDB" id="A0A7K3LSN1"/>
<dbReference type="EMBL" id="JAADZU010000063">
    <property type="protein sequence ID" value="NDK91294.1"/>
    <property type="molecule type" value="Genomic_DNA"/>
</dbReference>
<dbReference type="Pfam" id="PF13481">
    <property type="entry name" value="AAA_25"/>
    <property type="match status" value="1"/>
</dbReference>
<dbReference type="InterPro" id="IPR027417">
    <property type="entry name" value="P-loop_NTPase"/>
</dbReference>